<dbReference type="GO" id="GO:0043190">
    <property type="term" value="C:ATP-binding cassette (ABC) transporter complex"/>
    <property type="evidence" value="ECO:0007669"/>
    <property type="project" value="InterPro"/>
</dbReference>
<evidence type="ECO:0000313" key="11">
    <source>
        <dbReference type="EMBL" id="ODC03183.1"/>
    </source>
</evidence>
<keyword evidence="6" id="KW-0029">Amino-acid transport</keyword>
<evidence type="ECO:0000256" key="9">
    <source>
        <dbReference type="RuleBase" id="RU363032"/>
    </source>
</evidence>
<dbReference type="InterPro" id="IPR010065">
    <property type="entry name" value="AA_ABC_transptr_permease_3TM"/>
</dbReference>
<reference evidence="11 12" key="1">
    <citation type="submission" date="2016-08" db="EMBL/GenBank/DDBJ databases">
        <authorList>
            <person name="Seilhamer J.J."/>
        </authorList>
    </citation>
    <scope>NUCLEOTIDE SEQUENCE [LARGE SCALE GENOMIC DNA]</scope>
    <source>
        <strain evidence="11 12">PH27A</strain>
    </source>
</reference>
<feature type="transmembrane region" description="Helical" evidence="9">
    <location>
        <begin position="187"/>
        <end position="206"/>
    </location>
</feature>
<keyword evidence="3 9" id="KW-0813">Transport</keyword>
<keyword evidence="7 9" id="KW-1133">Transmembrane helix</keyword>
<dbReference type="CDD" id="cd06261">
    <property type="entry name" value="TM_PBP2"/>
    <property type="match status" value="1"/>
</dbReference>
<feature type="transmembrane region" description="Helical" evidence="9">
    <location>
        <begin position="53"/>
        <end position="74"/>
    </location>
</feature>
<proteinExistence type="inferred from homology"/>
<dbReference type="STRING" id="197479.BFW38_06115"/>
<comment type="subcellular location">
    <subcellularLocation>
        <location evidence="1">Cell inner membrane</location>
        <topology evidence="1">Multi-pass membrane protein</topology>
    </subcellularLocation>
    <subcellularLocation>
        <location evidence="9">Cell membrane</location>
        <topology evidence="9">Multi-pass membrane protein</topology>
    </subcellularLocation>
</comment>
<name>A0A1E2V8D5_9GAMM</name>
<dbReference type="GO" id="GO:0022857">
    <property type="term" value="F:transmembrane transporter activity"/>
    <property type="evidence" value="ECO:0007669"/>
    <property type="project" value="InterPro"/>
</dbReference>
<dbReference type="AlphaFoldDB" id="A0A1E2V8D5"/>
<evidence type="ECO:0000256" key="3">
    <source>
        <dbReference type="ARBA" id="ARBA00022448"/>
    </source>
</evidence>
<evidence type="ECO:0000256" key="7">
    <source>
        <dbReference type="ARBA" id="ARBA00022989"/>
    </source>
</evidence>
<dbReference type="PANTHER" id="PTHR30614">
    <property type="entry name" value="MEMBRANE COMPONENT OF AMINO ACID ABC TRANSPORTER"/>
    <property type="match status" value="1"/>
</dbReference>
<evidence type="ECO:0000256" key="4">
    <source>
        <dbReference type="ARBA" id="ARBA00022475"/>
    </source>
</evidence>
<evidence type="ECO:0000256" key="5">
    <source>
        <dbReference type="ARBA" id="ARBA00022692"/>
    </source>
</evidence>
<protein>
    <submittedName>
        <fullName evidence="11">ABC transporter permease</fullName>
    </submittedName>
</protein>
<dbReference type="PANTHER" id="PTHR30614:SF0">
    <property type="entry name" value="L-CYSTINE TRANSPORT SYSTEM PERMEASE PROTEIN TCYL"/>
    <property type="match status" value="1"/>
</dbReference>
<dbReference type="Proteomes" id="UP000094291">
    <property type="component" value="Unassembled WGS sequence"/>
</dbReference>
<comment type="caution">
    <text evidence="11">The sequence shown here is derived from an EMBL/GenBank/DDBJ whole genome shotgun (WGS) entry which is preliminary data.</text>
</comment>
<dbReference type="InterPro" id="IPR035906">
    <property type="entry name" value="MetI-like_sf"/>
</dbReference>
<dbReference type="RefSeq" id="WP_068997599.1">
    <property type="nucleotide sequence ID" value="NZ_MDTQ01000001.1"/>
</dbReference>
<evidence type="ECO:0000256" key="8">
    <source>
        <dbReference type="ARBA" id="ARBA00023136"/>
    </source>
</evidence>
<evidence type="ECO:0000256" key="2">
    <source>
        <dbReference type="ARBA" id="ARBA00010072"/>
    </source>
</evidence>
<dbReference type="InterPro" id="IPR043429">
    <property type="entry name" value="ArtM/GltK/GlnP/TcyL/YhdX-like"/>
</dbReference>
<evidence type="ECO:0000256" key="1">
    <source>
        <dbReference type="ARBA" id="ARBA00004429"/>
    </source>
</evidence>
<dbReference type="PROSITE" id="PS50928">
    <property type="entry name" value="ABC_TM1"/>
    <property type="match status" value="1"/>
</dbReference>
<evidence type="ECO:0000256" key="6">
    <source>
        <dbReference type="ARBA" id="ARBA00022970"/>
    </source>
</evidence>
<dbReference type="EMBL" id="MDTQ01000001">
    <property type="protein sequence ID" value="ODC03183.1"/>
    <property type="molecule type" value="Genomic_DNA"/>
</dbReference>
<dbReference type="OrthoDB" id="9809799at2"/>
<keyword evidence="5 9" id="KW-0812">Transmembrane</keyword>
<dbReference type="GO" id="GO:0006865">
    <property type="term" value="P:amino acid transport"/>
    <property type="evidence" value="ECO:0007669"/>
    <property type="project" value="UniProtKB-KW"/>
</dbReference>
<evidence type="ECO:0000259" key="10">
    <source>
        <dbReference type="PROSITE" id="PS50928"/>
    </source>
</evidence>
<organism evidence="11 12">
    <name type="scientific">Terasakiispira papahanaumokuakeensis</name>
    <dbReference type="NCBI Taxonomy" id="197479"/>
    <lineage>
        <taxon>Bacteria</taxon>
        <taxon>Pseudomonadati</taxon>
        <taxon>Pseudomonadota</taxon>
        <taxon>Gammaproteobacteria</taxon>
        <taxon>Oceanospirillales</taxon>
        <taxon>Terasakiispira</taxon>
    </lineage>
</organism>
<feature type="transmembrane region" description="Helical" evidence="9">
    <location>
        <begin position="86"/>
        <end position="103"/>
    </location>
</feature>
<sequence>MTNWDIVWDSRDLLWQGFLNTLSLFSVAIALAFLLGCLIVYRLEDPKTRWRLPLRSFIDIMRMLPFLVLVYLLYYGLPSAGIRLEAWWAGLIGLTFYHGAYFAEILRGCRVTLSNGQIEAAYAHGFTPSRMFIRLILPQLMIQARPLIGNQLVYALKDTAFLFIITVKDLTWAANSISATYFVPTEAFVAVIGFYWLISLVMEMAIRYAGRFGHKRGFDHV</sequence>
<dbReference type="Gene3D" id="1.10.3720.10">
    <property type="entry name" value="MetI-like"/>
    <property type="match status" value="1"/>
</dbReference>
<dbReference type="NCBIfam" id="TIGR01726">
    <property type="entry name" value="HEQRo_perm_3TM"/>
    <property type="match status" value="1"/>
</dbReference>
<dbReference type="InterPro" id="IPR000515">
    <property type="entry name" value="MetI-like"/>
</dbReference>
<accession>A0A1E2V8D5</accession>
<comment type="similarity">
    <text evidence="2">Belongs to the binding-protein-dependent transport system permease family. HisMQ subfamily.</text>
</comment>
<feature type="domain" description="ABC transmembrane type-1" evidence="10">
    <location>
        <begin position="18"/>
        <end position="206"/>
    </location>
</feature>
<keyword evidence="8 9" id="KW-0472">Membrane</keyword>
<keyword evidence="4" id="KW-1003">Cell membrane</keyword>
<dbReference type="Pfam" id="PF00528">
    <property type="entry name" value="BPD_transp_1"/>
    <property type="match status" value="1"/>
</dbReference>
<evidence type="ECO:0000313" key="12">
    <source>
        <dbReference type="Proteomes" id="UP000094291"/>
    </source>
</evidence>
<dbReference type="SUPFAM" id="SSF161098">
    <property type="entry name" value="MetI-like"/>
    <property type="match status" value="1"/>
</dbReference>
<keyword evidence="12" id="KW-1185">Reference proteome</keyword>
<feature type="transmembrane region" description="Helical" evidence="9">
    <location>
        <begin position="20"/>
        <end position="41"/>
    </location>
</feature>
<gene>
    <name evidence="11" type="ORF">BFW38_06115</name>
</gene>